<dbReference type="AlphaFoldDB" id="A0A6C0F5W0"/>
<dbReference type="EMBL" id="MN739028">
    <property type="protein sequence ID" value="QHT35949.1"/>
    <property type="molecule type" value="Genomic_DNA"/>
</dbReference>
<feature type="transmembrane region" description="Helical" evidence="1">
    <location>
        <begin position="117"/>
        <end position="137"/>
    </location>
</feature>
<reference evidence="2" key="1">
    <citation type="journal article" date="2020" name="Nature">
        <title>Giant virus diversity and host interactions through global metagenomics.</title>
        <authorList>
            <person name="Schulz F."/>
            <person name="Roux S."/>
            <person name="Paez-Espino D."/>
            <person name="Jungbluth S."/>
            <person name="Walsh D.A."/>
            <person name="Denef V.J."/>
            <person name="McMahon K.D."/>
            <person name="Konstantinidis K.T."/>
            <person name="Eloe-Fadrosh E.A."/>
            <person name="Kyrpides N.C."/>
            <person name="Woyke T."/>
        </authorList>
    </citation>
    <scope>NUCLEOTIDE SEQUENCE</scope>
    <source>
        <strain evidence="2">GVMAG-M-3300009182-46</strain>
    </source>
</reference>
<protein>
    <submittedName>
        <fullName evidence="2">Uncharacterized protein</fullName>
    </submittedName>
</protein>
<proteinExistence type="predicted"/>
<evidence type="ECO:0000313" key="2">
    <source>
        <dbReference type="EMBL" id="QHT35949.1"/>
    </source>
</evidence>
<keyword evidence="1" id="KW-0472">Membrane</keyword>
<sequence length="336" mass="38078">MENENTNNQNIILTVIGPTGIEDIESQIKNIGGTGVTGVIGSNAPLEQEEPKELPKSLEIELPDLTYTYREVDDELIRQYNSTKNTNYSTICDIIAVYLKGQKILYTEAKTVCEQRLTVLMLPSIFITVLCSILTLILDNVPYGKIAVSGLGAITAFLLALVNYLKLDARAEAHRTSAYKFDKLQSYVEFNSGKQLFIVCSSTVLAAVIEKVEKDVTEIKETNKFIIPERVRYNYPLLSNMNIFAEVKKITTKEIRLTNILKDIMNESISLQSKGTLTQKELEKIEVLKNLKQTIVNDIISMKNDFITIDQSFIGEMDRNRLKTDKSWFNCDYFKV</sequence>
<feature type="transmembrane region" description="Helical" evidence="1">
    <location>
        <begin position="143"/>
        <end position="165"/>
    </location>
</feature>
<name>A0A6C0F5W0_9ZZZZ</name>
<organism evidence="2">
    <name type="scientific">viral metagenome</name>
    <dbReference type="NCBI Taxonomy" id="1070528"/>
    <lineage>
        <taxon>unclassified sequences</taxon>
        <taxon>metagenomes</taxon>
        <taxon>organismal metagenomes</taxon>
    </lineage>
</organism>
<accession>A0A6C0F5W0</accession>
<evidence type="ECO:0000256" key="1">
    <source>
        <dbReference type="SAM" id="Phobius"/>
    </source>
</evidence>
<keyword evidence="1" id="KW-0812">Transmembrane</keyword>
<keyword evidence="1" id="KW-1133">Transmembrane helix</keyword>